<protein>
    <recommendedName>
        <fullName evidence="8">Voltage-dependent anion-selective channel protein 3</fullName>
    </recommendedName>
</protein>
<comment type="similarity">
    <text evidence="2">Belongs to the eukaryotic mitochondrial porin family.</text>
</comment>
<dbReference type="CDD" id="cd07306">
    <property type="entry name" value="Porin3_VDAC"/>
    <property type="match status" value="1"/>
</dbReference>
<dbReference type="EMBL" id="OV170225">
    <property type="protein sequence ID" value="CAH0725581.1"/>
    <property type="molecule type" value="Genomic_DNA"/>
</dbReference>
<dbReference type="Gene3D" id="2.40.160.10">
    <property type="entry name" value="Porin"/>
    <property type="match status" value="1"/>
</dbReference>
<dbReference type="PANTHER" id="PTHR11743:SF70">
    <property type="entry name" value="GH26960P-RELATED"/>
    <property type="match status" value="1"/>
</dbReference>
<dbReference type="PRINTS" id="PR00185">
    <property type="entry name" value="EUKARYTPORIN"/>
</dbReference>
<dbReference type="GO" id="GO:0046930">
    <property type="term" value="C:pore complex"/>
    <property type="evidence" value="ECO:0007669"/>
    <property type="project" value="UniProtKB-KW"/>
</dbReference>
<evidence type="ECO:0008006" key="8">
    <source>
        <dbReference type="Google" id="ProtNLM"/>
    </source>
</evidence>
<proteinExistence type="inferred from homology"/>
<comment type="subcellular location">
    <subcellularLocation>
        <location evidence="1">Mitochondrion outer membrane</location>
    </subcellularLocation>
</comment>
<dbReference type="Pfam" id="PF01459">
    <property type="entry name" value="Porin_3"/>
    <property type="match status" value="1"/>
</dbReference>
<gene>
    <name evidence="6" type="ORF">BINO364_LOCUS11151</name>
</gene>
<dbReference type="GO" id="GO:0005741">
    <property type="term" value="C:mitochondrial outer membrane"/>
    <property type="evidence" value="ECO:0007669"/>
    <property type="project" value="UniProtKB-SubCell"/>
</dbReference>
<evidence type="ECO:0000256" key="4">
    <source>
        <dbReference type="ARBA" id="ARBA00022787"/>
    </source>
</evidence>
<keyword evidence="3" id="KW-0472">Membrane</keyword>
<dbReference type="OrthoDB" id="7827681at2759"/>
<keyword evidence="3" id="KW-1134">Transmembrane beta strand</keyword>
<dbReference type="InterPro" id="IPR027246">
    <property type="entry name" value="Porin_Euk/Tom40"/>
</dbReference>
<dbReference type="AlphaFoldDB" id="A0A8J9YGU6"/>
<keyword evidence="4" id="KW-1000">Mitochondrion outer membrane</keyword>
<dbReference type="InterPro" id="IPR001925">
    <property type="entry name" value="Porin_Euk"/>
</dbReference>
<name>A0A8J9YGU6_9NEOP</name>
<keyword evidence="5" id="KW-0813">Transport</keyword>
<keyword evidence="7" id="KW-1185">Reference proteome</keyword>
<keyword evidence="4" id="KW-0496">Mitochondrion</keyword>
<evidence type="ECO:0000256" key="5">
    <source>
        <dbReference type="ARBA" id="ARBA00023114"/>
    </source>
</evidence>
<sequence length="380" mass="41737">MTSTEPLIEPCVEPSIESIVDPRCLDGRLDELLKKSSVMFIFSEFFDLRNVYVNIFLKCLKFPIVKAAIIKETVPCLRSDGSMGQMVICKDESGHRIDCPCEQEKNEDKENELYSNKILCCPLVNNYNIQKWLPHTMLILERRPVMSSLRATISEFSNLTSRPRASLELSSAVALPPTKKVERSLDKIAAGLKVTLEGTFAPQTGSKSGKLKTQFSNETVAINTNLDLDLAGPIVDVAAVLKYQGWLAGVHTQFDTQKAKFSKNNFAFGYQTNDFALHTNVDNGKDFGGSIYQKVSDKLDCGVSMKWTSGSSDTLFGVGAKFALDQDASLHAKINNKSLIGLGYQQKLRPGVTLTLSAAIDGQNFNAGGHKVGVALELEP</sequence>
<dbReference type="PANTHER" id="PTHR11743">
    <property type="entry name" value="VOLTAGE-DEPENDENT ANION-SELECTIVE CHANNEL"/>
    <property type="match status" value="1"/>
</dbReference>
<evidence type="ECO:0000313" key="7">
    <source>
        <dbReference type="Proteomes" id="UP000838878"/>
    </source>
</evidence>
<evidence type="ECO:0000256" key="2">
    <source>
        <dbReference type="ARBA" id="ARBA00007780"/>
    </source>
</evidence>
<dbReference type="InterPro" id="IPR023614">
    <property type="entry name" value="Porin_dom_sf"/>
</dbReference>
<dbReference type="Proteomes" id="UP000838878">
    <property type="component" value="Chromosome 5"/>
</dbReference>
<keyword evidence="5" id="KW-0626">Porin</keyword>
<evidence type="ECO:0000256" key="3">
    <source>
        <dbReference type="ARBA" id="ARBA00022452"/>
    </source>
</evidence>
<keyword evidence="5" id="KW-0406">Ion transport</keyword>
<feature type="non-terminal residue" evidence="6">
    <location>
        <position position="380"/>
    </location>
</feature>
<reference evidence="6" key="1">
    <citation type="submission" date="2021-12" db="EMBL/GenBank/DDBJ databases">
        <authorList>
            <person name="Martin H S."/>
        </authorList>
    </citation>
    <scope>NUCLEOTIDE SEQUENCE</scope>
</reference>
<evidence type="ECO:0000313" key="6">
    <source>
        <dbReference type="EMBL" id="CAH0725581.1"/>
    </source>
</evidence>
<dbReference type="GO" id="GO:0015288">
    <property type="term" value="F:porin activity"/>
    <property type="evidence" value="ECO:0007669"/>
    <property type="project" value="UniProtKB-KW"/>
</dbReference>
<accession>A0A8J9YGU6</accession>
<organism evidence="6 7">
    <name type="scientific">Brenthis ino</name>
    <name type="common">lesser marbled fritillary</name>
    <dbReference type="NCBI Taxonomy" id="405034"/>
    <lineage>
        <taxon>Eukaryota</taxon>
        <taxon>Metazoa</taxon>
        <taxon>Ecdysozoa</taxon>
        <taxon>Arthropoda</taxon>
        <taxon>Hexapoda</taxon>
        <taxon>Insecta</taxon>
        <taxon>Pterygota</taxon>
        <taxon>Neoptera</taxon>
        <taxon>Endopterygota</taxon>
        <taxon>Lepidoptera</taxon>
        <taxon>Glossata</taxon>
        <taxon>Ditrysia</taxon>
        <taxon>Papilionoidea</taxon>
        <taxon>Nymphalidae</taxon>
        <taxon>Heliconiinae</taxon>
        <taxon>Argynnini</taxon>
        <taxon>Brenthis</taxon>
    </lineage>
</organism>
<keyword evidence="3" id="KW-0812">Transmembrane</keyword>
<evidence type="ECO:0000256" key="1">
    <source>
        <dbReference type="ARBA" id="ARBA00004294"/>
    </source>
</evidence>
<dbReference type="GO" id="GO:0008308">
    <property type="term" value="F:voltage-gated monoatomic anion channel activity"/>
    <property type="evidence" value="ECO:0007669"/>
    <property type="project" value="InterPro"/>
</dbReference>